<evidence type="ECO:0000313" key="2">
    <source>
        <dbReference type="EMBL" id="GMN60989.1"/>
    </source>
</evidence>
<evidence type="ECO:0000313" key="3">
    <source>
        <dbReference type="Proteomes" id="UP001187192"/>
    </source>
</evidence>
<evidence type="ECO:0000256" key="1">
    <source>
        <dbReference type="SAM" id="MobiDB-lite"/>
    </source>
</evidence>
<accession>A0AA88DWY4</accession>
<gene>
    <name evidence="2" type="ORF">TIFTF001_030088</name>
</gene>
<sequence>MTKGTRRSNAIKKHNHHLEYATTSEWKSHPPPLTNIERVEHPFPLHNEHLMLRFTISVPRRTPISTAVEPIPMSNAIHSLISTTNLTHCLGLH</sequence>
<protein>
    <submittedName>
        <fullName evidence="2">Uncharacterized protein</fullName>
    </submittedName>
</protein>
<keyword evidence="3" id="KW-1185">Reference proteome</keyword>
<reference evidence="2" key="1">
    <citation type="submission" date="2023-07" db="EMBL/GenBank/DDBJ databases">
        <title>draft genome sequence of fig (Ficus carica).</title>
        <authorList>
            <person name="Takahashi T."/>
            <person name="Nishimura K."/>
        </authorList>
    </citation>
    <scope>NUCLEOTIDE SEQUENCE</scope>
</reference>
<dbReference type="EMBL" id="BTGU01000105">
    <property type="protein sequence ID" value="GMN60989.1"/>
    <property type="molecule type" value="Genomic_DNA"/>
</dbReference>
<feature type="region of interest" description="Disordered" evidence="1">
    <location>
        <begin position="1"/>
        <end position="33"/>
    </location>
</feature>
<name>A0AA88DWY4_FICCA</name>
<dbReference type="AlphaFoldDB" id="A0AA88DWY4"/>
<comment type="caution">
    <text evidence="2">The sequence shown here is derived from an EMBL/GenBank/DDBJ whole genome shotgun (WGS) entry which is preliminary data.</text>
</comment>
<organism evidence="2 3">
    <name type="scientific">Ficus carica</name>
    <name type="common">Common fig</name>
    <dbReference type="NCBI Taxonomy" id="3494"/>
    <lineage>
        <taxon>Eukaryota</taxon>
        <taxon>Viridiplantae</taxon>
        <taxon>Streptophyta</taxon>
        <taxon>Embryophyta</taxon>
        <taxon>Tracheophyta</taxon>
        <taxon>Spermatophyta</taxon>
        <taxon>Magnoliopsida</taxon>
        <taxon>eudicotyledons</taxon>
        <taxon>Gunneridae</taxon>
        <taxon>Pentapetalae</taxon>
        <taxon>rosids</taxon>
        <taxon>fabids</taxon>
        <taxon>Rosales</taxon>
        <taxon>Moraceae</taxon>
        <taxon>Ficeae</taxon>
        <taxon>Ficus</taxon>
    </lineage>
</organism>
<dbReference type="Proteomes" id="UP001187192">
    <property type="component" value="Unassembled WGS sequence"/>
</dbReference>
<feature type="compositionally biased region" description="Basic residues" evidence="1">
    <location>
        <begin position="1"/>
        <end position="16"/>
    </location>
</feature>
<proteinExistence type="predicted"/>